<evidence type="ECO:0000313" key="2">
    <source>
        <dbReference type="Proteomes" id="UP000805193"/>
    </source>
</evidence>
<sequence length="442" mass="48199">MTLGQGSTSVSLSPAEDSCGRSASVEVVETSKPGACPCRSNAVLSLHLSDVWVAVVKSTTLYVFLLAYTMSYAMRLLITQDLLLTKTCRYHLGLDPALCANFSNFSETKNVIERVANNYSLFILLVQLTPAAILSIFLGPWCDKYGHRLPIFVATVGGILQDLGTIYTVVDMEAPMYANVLCSLPNGLSGGLVCVLMAVCSNASLSTKGNTRTLQFLIVLMSAMIGMACGQFMAGQIFRAGGYLPVFIVSASMLLACLFWIMTMLKNPVESEKSGWRTMLRDLLHFRNFINGILVCVRKRPNRGRAQLLLLMSSMCVILFVSEGTRGINFFYAKKMYDWDVSKYSDINSCFLLFRMVSVSFFVIVANLALRLSDCTIALIGICGGILQSIATGVANNEVLFYVNNKAAMLEFLRHLPKAHSAQLDTSAALVSVLCPSLASGK</sequence>
<gene>
    <name evidence="1" type="ORF">HPB47_020041</name>
</gene>
<organism evidence="1 2">
    <name type="scientific">Ixodes persulcatus</name>
    <name type="common">Taiga tick</name>
    <dbReference type="NCBI Taxonomy" id="34615"/>
    <lineage>
        <taxon>Eukaryota</taxon>
        <taxon>Metazoa</taxon>
        <taxon>Ecdysozoa</taxon>
        <taxon>Arthropoda</taxon>
        <taxon>Chelicerata</taxon>
        <taxon>Arachnida</taxon>
        <taxon>Acari</taxon>
        <taxon>Parasitiformes</taxon>
        <taxon>Ixodida</taxon>
        <taxon>Ixodoidea</taxon>
        <taxon>Ixodidae</taxon>
        <taxon>Ixodinae</taxon>
        <taxon>Ixodes</taxon>
    </lineage>
</organism>
<protein>
    <submittedName>
        <fullName evidence="1">Uncharacterized protein</fullName>
    </submittedName>
</protein>
<name>A0AC60QIZ7_IXOPE</name>
<reference evidence="1 2" key="1">
    <citation type="journal article" date="2020" name="Cell">
        <title>Large-Scale Comparative Analyses of Tick Genomes Elucidate Their Genetic Diversity and Vector Capacities.</title>
        <authorList>
            <consortium name="Tick Genome and Microbiome Consortium (TIGMIC)"/>
            <person name="Jia N."/>
            <person name="Wang J."/>
            <person name="Shi W."/>
            <person name="Du L."/>
            <person name="Sun Y."/>
            <person name="Zhan W."/>
            <person name="Jiang J.F."/>
            <person name="Wang Q."/>
            <person name="Zhang B."/>
            <person name="Ji P."/>
            <person name="Bell-Sakyi L."/>
            <person name="Cui X.M."/>
            <person name="Yuan T.T."/>
            <person name="Jiang B.G."/>
            <person name="Yang W.F."/>
            <person name="Lam T.T."/>
            <person name="Chang Q.C."/>
            <person name="Ding S.J."/>
            <person name="Wang X.J."/>
            <person name="Zhu J.G."/>
            <person name="Ruan X.D."/>
            <person name="Zhao L."/>
            <person name="Wei J.T."/>
            <person name="Ye R.Z."/>
            <person name="Que T.C."/>
            <person name="Du C.H."/>
            <person name="Zhou Y.H."/>
            <person name="Cheng J.X."/>
            <person name="Dai P.F."/>
            <person name="Guo W.B."/>
            <person name="Han X.H."/>
            <person name="Huang E.J."/>
            <person name="Li L.F."/>
            <person name="Wei W."/>
            <person name="Gao Y.C."/>
            <person name="Liu J.Z."/>
            <person name="Shao H.Z."/>
            <person name="Wang X."/>
            <person name="Wang C.C."/>
            <person name="Yang T.C."/>
            <person name="Huo Q.B."/>
            <person name="Li W."/>
            <person name="Chen H.Y."/>
            <person name="Chen S.E."/>
            <person name="Zhou L.G."/>
            <person name="Ni X.B."/>
            <person name="Tian J.H."/>
            <person name="Sheng Y."/>
            <person name="Liu T."/>
            <person name="Pan Y.S."/>
            <person name="Xia L.Y."/>
            <person name="Li J."/>
            <person name="Zhao F."/>
            <person name="Cao W.C."/>
        </authorList>
    </citation>
    <scope>NUCLEOTIDE SEQUENCE [LARGE SCALE GENOMIC DNA]</scope>
    <source>
        <strain evidence="1">Iper-2018</strain>
    </source>
</reference>
<keyword evidence="2" id="KW-1185">Reference proteome</keyword>
<comment type="caution">
    <text evidence="1">The sequence shown here is derived from an EMBL/GenBank/DDBJ whole genome shotgun (WGS) entry which is preliminary data.</text>
</comment>
<proteinExistence type="predicted"/>
<accession>A0AC60QIZ7</accession>
<evidence type="ECO:0000313" key="1">
    <source>
        <dbReference type="EMBL" id="KAG0433266.1"/>
    </source>
</evidence>
<dbReference type="Proteomes" id="UP000805193">
    <property type="component" value="Unassembled WGS sequence"/>
</dbReference>
<dbReference type="EMBL" id="JABSTQ010009072">
    <property type="protein sequence ID" value="KAG0433266.1"/>
    <property type="molecule type" value="Genomic_DNA"/>
</dbReference>